<keyword evidence="2" id="KW-0328">Glycosyltransferase</keyword>
<reference evidence="2 3" key="1">
    <citation type="submission" date="2019-07" db="EMBL/GenBank/DDBJ databases">
        <title>Whole genome shotgun sequence of Myxococcus virescens NBRC 100334.</title>
        <authorList>
            <person name="Hosoyama A."/>
            <person name="Uohara A."/>
            <person name="Ohji S."/>
            <person name="Ichikawa N."/>
        </authorList>
    </citation>
    <scope>NUCLEOTIDE SEQUENCE [LARGE SCALE GENOMIC DNA]</scope>
    <source>
        <strain evidence="2 3">NBRC 100334</strain>
    </source>
</reference>
<feature type="domain" description="Phosphoribosyltransferase" evidence="1">
    <location>
        <begin position="10"/>
        <end position="179"/>
    </location>
</feature>
<keyword evidence="2" id="KW-0808">Transferase</keyword>
<gene>
    <name evidence="2" type="ORF">MVI01_21440</name>
</gene>
<evidence type="ECO:0000313" key="3">
    <source>
        <dbReference type="Proteomes" id="UP000321224"/>
    </source>
</evidence>
<dbReference type="Gene3D" id="3.30.1310.20">
    <property type="entry name" value="PRTase-like"/>
    <property type="match status" value="1"/>
</dbReference>
<dbReference type="InterPro" id="IPR029057">
    <property type="entry name" value="PRTase-like"/>
</dbReference>
<dbReference type="Gene3D" id="3.40.50.2020">
    <property type="match status" value="1"/>
</dbReference>
<protein>
    <submittedName>
        <fullName evidence="2">Phosphoribosyltransferase</fullName>
    </submittedName>
</protein>
<dbReference type="CDD" id="cd06223">
    <property type="entry name" value="PRTases_typeI"/>
    <property type="match status" value="1"/>
</dbReference>
<accession>A0A511HA18</accession>
<dbReference type="SUPFAM" id="SSF53271">
    <property type="entry name" value="PRTase-like"/>
    <property type="match status" value="1"/>
</dbReference>
<proteinExistence type="predicted"/>
<organism evidence="2 3">
    <name type="scientific">Myxococcus virescens</name>
    <dbReference type="NCBI Taxonomy" id="83456"/>
    <lineage>
        <taxon>Bacteria</taxon>
        <taxon>Pseudomonadati</taxon>
        <taxon>Myxococcota</taxon>
        <taxon>Myxococcia</taxon>
        <taxon>Myxococcales</taxon>
        <taxon>Cystobacterineae</taxon>
        <taxon>Myxococcaceae</taxon>
        <taxon>Myxococcus</taxon>
    </lineage>
</organism>
<dbReference type="Proteomes" id="UP000321224">
    <property type="component" value="Unassembled WGS sequence"/>
</dbReference>
<dbReference type="AlphaFoldDB" id="A0A511HA18"/>
<evidence type="ECO:0000313" key="2">
    <source>
        <dbReference type="EMBL" id="GEL70360.1"/>
    </source>
</evidence>
<name>A0A511HA18_9BACT</name>
<evidence type="ECO:0000259" key="1">
    <source>
        <dbReference type="Pfam" id="PF00156"/>
    </source>
</evidence>
<comment type="caution">
    <text evidence="2">The sequence shown here is derived from an EMBL/GenBank/DDBJ whole genome shotgun (WGS) entry which is preliminary data.</text>
</comment>
<sequence length="230" mass="25062">MDAMRFRDRADAGRRLAARLLPYRGGEVRVLGLARGGLRVAYEVAHALEAPLDVWVSRRIDVPGRMTVLGAVSEGGGIYLDQDALRSLGLPEVEARSLARAEASEVDSQVQRLRGTSEPAMGGFTVLLVDDGLVSGATAMAALQVLRRQHPARLVLGVPVGTPHGLARVRQEADAVHCVEVLPAMRDVSEAYDDYRPLPDVELRQLLVRAREPVQPREVLESTDLGGFWM</sequence>
<dbReference type="Pfam" id="PF00156">
    <property type="entry name" value="Pribosyltran"/>
    <property type="match status" value="1"/>
</dbReference>
<dbReference type="InterPro" id="IPR000836">
    <property type="entry name" value="PRTase_dom"/>
</dbReference>
<dbReference type="EMBL" id="BJVY01000009">
    <property type="protein sequence ID" value="GEL70360.1"/>
    <property type="molecule type" value="Genomic_DNA"/>
</dbReference>
<dbReference type="GO" id="GO:0016757">
    <property type="term" value="F:glycosyltransferase activity"/>
    <property type="evidence" value="ECO:0007669"/>
    <property type="project" value="UniProtKB-KW"/>
</dbReference>